<dbReference type="Proteomes" id="UP001209540">
    <property type="component" value="Unassembled WGS sequence"/>
</dbReference>
<sequence length="216" mass="24572">MINVLLPAASVAQNSYEEEEHDWDVVKQSVANNKAVVSKEKNSTRSSSTSQSSPPPPSSSSSSSSSSAVTKLSASQKKECGELYNNIDDDKKWVLSTQTIVEDQIYKHAMKCDYHHSPSHSITMESQDNCWTEYFSTEEFQETKDHMKVVLDDLPRFTLGSKKNYGSLDLYFYKYLPVGDHTEADLIHRVWHFIEKCYDESKIVVRSRGEKVSNRS</sequence>
<protein>
    <submittedName>
        <fullName evidence="2">Uncharacterized protein</fullName>
    </submittedName>
</protein>
<evidence type="ECO:0000256" key="1">
    <source>
        <dbReference type="SAM" id="MobiDB-lite"/>
    </source>
</evidence>
<feature type="region of interest" description="Disordered" evidence="1">
    <location>
        <begin position="34"/>
        <end position="71"/>
    </location>
</feature>
<dbReference type="AlphaFoldDB" id="A0AAD5KLE7"/>
<reference evidence="2" key="2">
    <citation type="submission" date="2023-02" db="EMBL/GenBank/DDBJ databases">
        <authorList>
            <consortium name="DOE Joint Genome Institute"/>
            <person name="Mondo S.J."/>
            <person name="Chang Y."/>
            <person name="Wang Y."/>
            <person name="Ahrendt S."/>
            <person name="Andreopoulos W."/>
            <person name="Barry K."/>
            <person name="Beard J."/>
            <person name="Benny G.L."/>
            <person name="Blankenship S."/>
            <person name="Bonito G."/>
            <person name="Cuomo C."/>
            <person name="Desiro A."/>
            <person name="Gervers K.A."/>
            <person name="Hundley H."/>
            <person name="Kuo A."/>
            <person name="LaButti K."/>
            <person name="Lang B.F."/>
            <person name="Lipzen A."/>
            <person name="O'Donnell K."/>
            <person name="Pangilinan J."/>
            <person name="Reynolds N."/>
            <person name="Sandor L."/>
            <person name="Smith M.W."/>
            <person name="Tsang A."/>
            <person name="Grigoriev I.V."/>
            <person name="Stajich J.E."/>
            <person name="Spatafora J.W."/>
        </authorList>
    </citation>
    <scope>NUCLEOTIDE SEQUENCE</scope>
    <source>
        <strain evidence="2">RSA 2281</strain>
    </source>
</reference>
<reference evidence="2" key="1">
    <citation type="journal article" date="2022" name="IScience">
        <title>Evolution of zygomycete secretomes and the origins of terrestrial fungal ecologies.</title>
        <authorList>
            <person name="Chang Y."/>
            <person name="Wang Y."/>
            <person name="Mondo S."/>
            <person name="Ahrendt S."/>
            <person name="Andreopoulos W."/>
            <person name="Barry K."/>
            <person name="Beard J."/>
            <person name="Benny G.L."/>
            <person name="Blankenship S."/>
            <person name="Bonito G."/>
            <person name="Cuomo C."/>
            <person name="Desiro A."/>
            <person name="Gervers K.A."/>
            <person name="Hundley H."/>
            <person name="Kuo A."/>
            <person name="LaButti K."/>
            <person name="Lang B.F."/>
            <person name="Lipzen A."/>
            <person name="O'Donnell K."/>
            <person name="Pangilinan J."/>
            <person name="Reynolds N."/>
            <person name="Sandor L."/>
            <person name="Smith M.E."/>
            <person name="Tsang A."/>
            <person name="Grigoriev I.V."/>
            <person name="Stajich J.E."/>
            <person name="Spatafora J.W."/>
        </authorList>
    </citation>
    <scope>NUCLEOTIDE SEQUENCE</scope>
    <source>
        <strain evidence="2">RSA 2281</strain>
    </source>
</reference>
<gene>
    <name evidence="2" type="ORF">BDA99DRAFT_556040</name>
</gene>
<keyword evidence="3" id="KW-1185">Reference proteome</keyword>
<name>A0AAD5KLE7_9FUNG</name>
<proteinExistence type="predicted"/>
<evidence type="ECO:0000313" key="3">
    <source>
        <dbReference type="Proteomes" id="UP001209540"/>
    </source>
</evidence>
<dbReference type="EMBL" id="JAIXMP010000004">
    <property type="protein sequence ID" value="KAI9274633.1"/>
    <property type="molecule type" value="Genomic_DNA"/>
</dbReference>
<accession>A0AAD5KLE7</accession>
<comment type="caution">
    <text evidence="2">The sequence shown here is derived from an EMBL/GenBank/DDBJ whole genome shotgun (WGS) entry which is preliminary data.</text>
</comment>
<organism evidence="2 3">
    <name type="scientific">Phascolomyces articulosus</name>
    <dbReference type="NCBI Taxonomy" id="60185"/>
    <lineage>
        <taxon>Eukaryota</taxon>
        <taxon>Fungi</taxon>
        <taxon>Fungi incertae sedis</taxon>
        <taxon>Mucoromycota</taxon>
        <taxon>Mucoromycotina</taxon>
        <taxon>Mucoromycetes</taxon>
        <taxon>Mucorales</taxon>
        <taxon>Lichtheimiaceae</taxon>
        <taxon>Phascolomyces</taxon>
    </lineage>
</organism>
<evidence type="ECO:0000313" key="2">
    <source>
        <dbReference type="EMBL" id="KAI9274633.1"/>
    </source>
</evidence>